<dbReference type="InterPro" id="IPR003961">
    <property type="entry name" value="FN3_dom"/>
</dbReference>
<dbReference type="AlphaFoldDB" id="A0A918SHR1"/>
<proteinExistence type="predicted"/>
<dbReference type="SUPFAM" id="SSF49265">
    <property type="entry name" value="Fibronectin type III"/>
    <property type="match status" value="1"/>
</dbReference>
<dbReference type="Proteomes" id="UP000610456">
    <property type="component" value="Unassembled WGS sequence"/>
</dbReference>
<reference evidence="2" key="2">
    <citation type="submission" date="2020-09" db="EMBL/GenBank/DDBJ databases">
        <authorList>
            <person name="Sun Q."/>
            <person name="Kim S."/>
        </authorList>
    </citation>
    <scope>NUCLEOTIDE SEQUENCE</scope>
    <source>
        <strain evidence="2">KCTC 12719</strain>
    </source>
</reference>
<dbReference type="InterPro" id="IPR013783">
    <property type="entry name" value="Ig-like_fold"/>
</dbReference>
<dbReference type="Pfam" id="PF00041">
    <property type="entry name" value="fn3"/>
    <property type="match status" value="1"/>
</dbReference>
<dbReference type="SMART" id="SM00060">
    <property type="entry name" value="FN3"/>
    <property type="match status" value="2"/>
</dbReference>
<dbReference type="Pfam" id="PF16324">
    <property type="entry name" value="DUF4960"/>
    <property type="match status" value="1"/>
</dbReference>
<dbReference type="RefSeq" id="WP_189604822.1">
    <property type="nucleotide sequence ID" value="NZ_BMXB01000008.1"/>
</dbReference>
<accession>A0A918SHR1</accession>
<evidence type="ECO:0000313" key="3">
    <source>
        <dbReference type="Proteomes" id="UP000610456"/>
    </source>
</evidence>
<organism evidence="2 3">
    <name type="scientific">Salinimicrobium marinum</name>
    <dbReference type="NCBI Taxonomy" id="680283"/>
    <lineage>
        <taxon>Bacteria</taxon>
        <taxon>Pseudomonadati</taxon>
        <taxon>Bacteroidota</taxon>
        <taxon>Flavobacteriia</taxon>
        <taxon>Flavobacteriales</taxon>
        <taxon>Flavobacteriaceae</taxon>
        <taxon>Salinimicrobium</taxon>
    </lineage>
</organism>
<dbReference type="PROSITE" id="PS50853">
    <property type="entry name" value="FN3"/>
    <property type="match status" value="1"/>
</dbReference>
<gene>
    <name evidence="2" type="ORF">GCM10007103_22170</name>
</gene>
<reference evidence="2" key="1">
    <citation type="journal article" date="2014" name="Int. J. Syst. Evol. Microbiol.">
        <title>Complete genome sequence of Corynebacterium casei LMG S-19264T (=DSM 44701T), isolated from a smear-ripened cheese.</title>
        <authorList>
            <consortium name="US DOE Joint Genome Institute (JGI-PGF)"/>
            <person name="Walter F."/>
            <person name="Albersmeier A."/>
            <person name="Kalinowski J."/>
            <person name="Ruckert C."/>
        </authorList>
    </citation>
    <scope>NUCLEOTIDE SEQUENCE</scope>
    <source>
        <strain evidence="2">KCTC 12719</strain>
    </source>
</reference>
<dbReference type="Gene3D" id="2.60.40.10">
    <property type="entry name" value="Immunoglobulins"/>
    <property type="match status" value="1"/>
</dbReference>
<protein>
    <recommendedName>
        <fullName evidence="1">Fibronectin type-III domain-containing protein</fullName>
    </recommendedName>
</protein>
<sequence>MINFNKLKGFALLAVFFGAFISCSYDREIESAAAPVIPSVDNLQVELVGDTAVVTWSNPTYEGNLSTRINYNNGVENINAPVNSFEYGIIDVNTDYFFTVKLQDDEGNYSLGETVNMYREGPQAVTNFRGVQDGTNVNLSWTLPQENISGIRLKIDSQEITLPADATSYTFENDTYSTYRFQLNAMDADGNSSPSKYLNFTVGATKIGYLGIAPNVASISDDDEIASANWLFENYPDAEYIQFSDIEEGLDLSEFRVLWWHYDNDTDNATLPAEATAEKVVSAIAEFHRNGGGLLLNTHAVQYLWTIGRMDPNFGTAIGAGGGFDNPDTWGVNINIGRAHDKSSHPIYEGLNSTNVDGRKVIPLLGPGWKEDHNYVFVDLPAYYGYGNADEAAYTAISEESQINMLGTWDGIADYFMMGIFETLPNEEYKGTAVGIGLGSFEWNQNNGENTFQENIEAITKNALDYLKVQ</sequence>
<dbReference type="InterPro" id="IPR036116">
    <property type="entry name" value="FN3_sf"/>
</dbReference>
<dbReference type="EMBL" id="BMXB01000008">
    <property type="protein sequence ID" value="GHA40280.1"/>
    <property type="molecule type" value="Genomic_DNA"/>
</dbReference>
<dbReference type="PROSITE" id="PS51257">
    <property type="entry name" value="PROKAR_LIPOPROTEIN"/>
    <property type="match status" value="1"/>
</dbReference>
<name>A0A918SHR1_9FLAO</name>
<dbReference type="CDD" id="cd00063">
    <property type="entry name" value="FN3"/>
    <property type="match status" value="1"/>
</dbReference>
<feature type="domain" description="Fibronectin type-III" evidence="1">
    <location>
        <begin position="121"/>
        <end position="205"/>
    </location>
</feature>
<evidence type="ECO:0000259" key="1">
    <source>
        <dbReference type="PROSITE" id="PS50853"/>
    </source>
</evidence>
<keyword evidence="3" id="KW-1185">Reference proteome</keyword>
<evidence type="ECO:0000313" key="2">
    <source>
        <dbReference type="EMBL" id="GHA40280.1"/>
    </source>
</evidence>
<dbReference type="InterPro" id="IPR032526">
    <property type="entry name" value="DUF4960"/>
</dbReference>
<comment type="caution">
    <text evidence="2">The sequence shown here is derived from an EMBL/GenBank/DDBJ whole genome shotgun (WGS) entry which is preliminary data.</text>
</comment>